<comment type="caution">
    <text evidence="3">The sequence shown here is derived from an EMBL/GenBank/DDBJ whole genome shotgun (WGS) entry which is preliminary data.</text>
</comment>
<dbReference type="PRINTS" id="PR00625">
    <property type="entry name" value="JDOMAIN"/>
</dbReference>
<feature type="domain" description="J" evidence="2">
    <location>
        <begin position="99"/>
        <end position="163"/>
    </location>
</feature>
<dbReference type="InterPro" id="IPR018253">
    <property type="entry name" value="DnaJ_domain_CS"/>
</dbReference>
<dbReference type="PANTHER" id="PTHR43096:SF58">
    <property type="entry name" value="CHAPERONE DNAJ-DOMAIN SUPERFAMILY PROTEIN"/>
    <property type="match status" value="1"/>
</dbReference>
<dbReference type="SMART" id="SM00271">
    <property type="entry name" value="DnaJ"/>
    <property type="match status" value="1"/>
</dbReference>
<dbReference type="InterPro" id="IPR001623">
    <property type="entry name" value="DnaJ_domain"/>
</dbReference>
<proteinExistence type="predicted"/>
<dbReference type="PROSITE" id="PS00636">
    <property type="entry name" value="DNAJ_1"/>
    <property type="match status" value="1"/>
</dbReference>
<protein>
    <recommendedName>
        <fullName evidence="2">J domain-containing protein</fullName>
    </recommendedName>
</protein>
<dbReference type="CDD" id="cd06257">
    <property type="entry name" value="DnaJ"/>
    <property type="match status" value="1"/>
</dbReference>
<feature type="transmembrane region" description="Helical" evidence="1">
    <location>
        <begin position="275"/>
        <end position="296"/>
    </location>
</feature>
<dbReference type="PANTHER" id="PTHR43096">
    <property type="entry name" value="DNAJ HOMOLOG 1, MITOCHONDRIAL-RELATED"/>
    <property type="match status" value="1"/>
</dbReference>
<dbReference type="InterPro" id="IPR036869">
    <property type="entry name" value="J_dom_sf"/>
</dbReference>
<dbReference type="Proteomes" id="UP001157418">
    <property type="component" value="Unassembled WGS sequence"/>
</dbReference>
<dbReference type="PROSITE" id="PS50076">
    <property type="entry name" value="DNAJ_2"/>
    <property type="match status" value="1"/>
</dbReference>
<dbReference type="GO" id="GO:0005737">
    <property type="term" value="C:cytoplasm"/>
    <property type="evidence" value="ECO:0007669"/>
    <property type="project" value="TreeGrafter"/>
</dbReference>
<feature type="transmembrane region" description="Helical" evidence="1">
    <location>
        <begin position="239"/>
        <end position="263"/>
    </location>
</feature>
<keyword evidence="4" id="KW-1185">Reference proteome</keyword>
<gene>
    <name evidence="3" type="ORF">LVIROSA_LOCUS37657</name>
</gene>
<dbReference type="Pfam" id="PF00226">
    <property type="entry name" value="DnaJ"/>
    <property type="match status" value="1"/>
</dbReference>
<evidence type="ECO:0000259" key="2">
    <source>
        <dbReference type="PROSITE" id="PS50076"/>
    </source>
</evidence>
<dbReference type="AlphaFoldDB" id="A0AAU9PS94"/>
<name>A0AAU9PS94_9ASTR</name>
<dbReference type="EMBL" id="CAKMRJ010005745">
    <property type="protein sequence ID" value="CAH1452355.1"/>
    <property type="molecule type" value="Genomic_DNA"/>
</dbReference>
<feature type="transmembrane region" description="Helical" evidence="1">
    <location>
        <begin position="308"/>
        <end position="337"/>
    </location>
</feature>
<dbReference type="Gene3D" id="1.10.287.110">
    <property type="entry name" value="DnaJ domain"/>
    <property type="match status" value="1"/>
</dbReference>
<dbReference type="SUPFAM" id="SSF46565">
    <property type="entry name" value="Chaperone J-domain"/>
    <property type="match status" value="1"/>
</dbReference>
<keyword evidence="1" id="KW-1133">Transmembrane helix</keyword>
<sequence length="347" mass="39173">MQALNINHIFIRSKQKLSPKTPTQAVFKQHTATNARNSTMQSRLFPVPTSIYGTDTGSGTIVSLRRSSNRNLIFLIGAAPARQRRRISVTCTVSNSHQNHYAVLGVSAEATTSDIKKAYRLLARKYHPDVNKDSQASEMFKGIRLAYEVLSNSTTRHQYDNSLHFQPSTGPPWRTYNIDLDDINLHKWSHFKQKMNHQEWYDSKYRYYPFDDESEDEEEDDNTLTNERHSFTEVLKSTFLSIFLLKTIGAKLSLTFSSLMALLDPKLDGGYKVGYVVAWMLGGKSGIVLTLCLSFASWVCGKTSSNVVALVVVSMWVGSYIARFAPIPHGALLALLYMSIKLQAHLH</sequence>
<accession>A0AAU9PS94</accession>
<evidence type="ECO:0000313" key="3">
    <source>
        <dbReference type="EMBL" id="CAH1452355.1"/>
    </source>
</evidence>
<evidence type="ECO:0000256" key="1">
    <source>
        <dbReference type="SAM" id="Phobius"/>
    </source>
</evidence>
<organism evidence="3 4">
    <name type="scientific">Lactuca virosa</name>
    <dbReference type="NCBI Taxonomy" id="75947"/>
    <lineage>
        <taxon>Eukaryota</taxon>
        <taxon>Viridiplantae</taxon>
        <taxon>Streptophyta</taxon>
        <taxon>Embryophyta</taxon>
        <taxon>Tracheophyta</taxon>
        <taxon>Spermatophyta</taxon>
        <taxon>Magnoliopsida</taxon>
        <taxon>eudicotyledons</taxon>
        <taxon>Gunneridae</taxon>
        <taxon>Pentapetalae</taxon>
        <taxon>asterids</taxon>
        <taxon>campanulids</taxon>
        <taxon>Asterales</taxon>
        <taxon>Asteraceae</taxon>
        <taxon>Cichorioideae</taxon>
        <taxon>Cichorieae</taxon>
        <taxon>Lactucinae</taxon>
        <taxon>Lactuca</taxon>
    </lineage>
</organism>
<evidence type="ECO:0000313" key="4">
    <source>
        <dbReference type="Proteomes" id="UP001157418"/>
    </source>
</evidence>
<reference evidence="3 4" key="1">
    <citation type="submission" date="2022-01" db="EMBL/GenBank/DDBJ databases">
        <authorList>
            <person name="Xiong W."/>
            <person name="Schranz E."/>
        </authorList>
    </citation>
    <scope>NUCLEOTIDE SEQUENCE [LARGE SCALE GENOMIC DNA]</scope>
</reference>
<keyword evidence="1" id="KW-0812">Transmembrane</keyword>
<keyword evidence="1" id="KW-0472">Membrane</keyword>
<dbReference type="GO" id="GO:0042026">
    <property type="term" value="P:protein refolding"/>
    <property type="evidence" value="ECO:0007669"/>
    <property type="project" value="TreeGrafter"/>
</dbReference>
<dbReference type="GO" id="GO:0051082">
    <property type="term" value="F:unfolded protein binding"/>
    <property type="evidence" value="ECO:0007669"/>
    <property type="project" value="TreeGrafter"/>
</dbReference>